<keyword evidence="3 6" id="KW-0812">Transmembrane</keyword>
<evidence type="ECO:0000256" key="2">
    <source>
        <dbReference type="ARBA" id="ARBA00008130"/>
    </source>
</evidence>
<organism evidence="7">
    <name type="scientific">freshwater metagenome</name>
    <dbReference type="NCBI Taxonomy" id="449393"/>
    <lineage>
        <taxon>unclassified sequences</taxon>
        <taxon>metagenomes</taxon>
        <taxon>ecological metagenomes</taxon>
    </lineage>
</organism>
<dbReference type="EMBL" id="CAEZYU010000190">
    <property type="protein sequence ID" value="CAB4763609.1"/>
    <property type="molecule type" value="Genomic_DNA"/>
</dbReference>
<dbReference type="GO" id="GO:0016020">
    <property type="term" value="C:membrane"/>
    <property type="evidence" value="ECO:0007669"/>
    <property type="project" value="UniProtKB-SubCell"/>
</dbReference>
<gene>
    <name evidence="7" type="ORF">UFOPK2766_02379</name>
</gene>
<dbReference type="SUPFAM" id="SSF81321">
    <property type="entry name" value="Family A G protein-coupled receptor-like"/>
    <property type="match status" value="1"/>
</dbReference>
<evidence type="ECO:0000256" key="6">
    <source>
        <dbReference type="SAM" id="Phobius"/>
    </source>
</evidence>
<proteinExistence type="inferred from homology"/>
<keyword evidence="5 6" id="KW-0472">Membrane</keyword>
<protein>
    <submittedName>
        <fullName evidence="7">Unannotated protein</fullName>
    </submittedName>
</protein>
<feature type="transmembrane region" description="Helical" evidence="6">
    <location>
        <begin position="94"/>
        <end position="114"/>
    </location>
</feature>
<evidence type="ECO:0000256" key="1">
    <source>
        <dbReference type="ARBA" id="ARBA00004141"/>
    </source>
</evidence>
<evidence type="ECO:0000256" key="3">
    <source>
        <dbReference type="ARBA" id="ARBA00022692"/>
    </source>
</evidence>
<feature type="transmembrane region" description="Helical" evidence="6">
    <location>
        <begin position="26"/>
        <end position="44"/>
    </location>
</feature>
<evidence type="ECO:0000256" key="5">
    <source>
        <dbReference type="ARBA" id="ARBA00023136"/>
    </source>
</evidence>
<accession>A0A6J6UY46</accession>
<evidence type="ECO:0000313" key="7">
    <source>
        <dbReference type="EMBL" id="CAB4763609.1"/>
    </source>
</evidence>
<name>A0A6J6UY46_9ZZZZ</name>
<sequence>MAVDRAPAPCRIGDCAEVAKNTTPSLITRLGIAAIAMILLGYPGEIAAADSSTRTICGILSTLPFRYILFVLFVELGKSLDRQTEQVRKIVNGLRFMILAKPLFGLFILAIALIKTQDEKSSVSETASSASSKICS</sequence>
<dbReference type="InterPro" id="IPR001425">
    <property type="entry name" value="Arc/bac/fun_rhodopsins"/>
</dbReference>
<dbReference type="AlphaFoldDB" id="A0A6J6UY46"/>
<dbReference type="Gene3D" id="1.20.1070.10">
    <property type="entry name" value="Rhodopsin 7-helix transmembrane proteins"/>
    <property type="match status" value="1"/>
</dbReference>
<keyword evidence="4 6" id="KW-1133">Transmembrane helix</keyword>
<dbReference type="Pfam" id="PF01036">
    <property type="entry name" value="Bac_rhodopsin"/>
    <property type="match status" value="1"/>
</dbReference>
<comment type="subcellular location">
    <subcellularLocation>
        <location evidence="1">Membrane</location>
        <topology evidence="1">Multi-pass membrane protein</topology>
    </subcellularLocation>
</comment>
<reference evidence="7" key="1">
    <citation type="submission" date="2020-05" db="EMBL/GenBank/DDBJ databases">
        <authorList>
            <person name="Chiriac C."/>
            <person name="Salcher M."/>
            <person name="Ghai R."/>
            <person name="Kavagutti S V."/>
        </authorList>
    </citation>
    <scope>NUCLEOTIDE SEQUENCE</scope>
</reference>
<comment type="similarity">
    <text evidence="2">Belongs to the archaeal/bacterial/fungal opsin family.</text>
</comment>
<feature type="transmembrane region" description="Helical" evidence="6">
    <location>
        <begin position="56"/>
        <end position="74"/>
    </location>
</feature>
<evidence type="ECO:0000256" key="4">
    <source>
        <dbReference type="ARBA" id="ARBA00022989"/>
    </source>
</evidence>